<evidence type="ECO:0000256" key="1">
    <source>
        <dbReference type="ARBA" id="ARBA00004095"/>
    </source>
</evidence>
<protein>
    <submittedName>
        <fullName evidence="6">Flagellar hook-associated protein 3</fullName>
    </submittedName>
</protein>
<accession>A0AAX3BA40</accession>
<dbReference type="AlphaFoldDB" id="A0AAX3BA40"/>
<dbReference type="InterPro" id="IPR001029">
    <property type="entry name" value="Flagellin_N"/>
</dbReference>
<dbReference type="PANTHER" id="PTHR42792">
    <property type="entry name" value="FLAGELLIN"/>
    <property type="match status" value="1"/>
</dbReference>
<comment type="subcellular location">
    <subcellularLocation>
        <location evidence="2">Periplasmic flagellum</location>
    </subcellularLocation>
</comment>
<keyword evidence="7" id="KW-1185">Reference proteome</keyword>
<proteinExistence type="predicted"/>
<name>A0AAX3BA40_9SPIR</name>
<dbReference type="GO" id="GO:0071973">
    <property type="term" value="P:bacterial-type flagellum-dependent cell motility"/>
    <property type="evidence" value="ECO:0007669"/>
    <property type="project" value="InterPro"/>
</dbReference>
<evidence type="ECO:0000313" key="6">
    <source>
        <dbReference type="EMBL" id="URA09126.1"/>
    </source>
</evidence>
<dbReference type="GO" id="GO:0005198">
    <property type="term" value="F:structural molecule activity"/>
    <property type="evidence" value="ECO:0007669"/>
    <property type="project" value="InterPro"/>
</dbReference>
<dbReference type="NCBIfam" id="TIGR02550">
    <property type="entry name" value="flagell_flgL"/>
    <property type="match status" value="1"/>
</dbReference>
<organism evidence="6 7">
    <name type="scientific">Thermospira aquatica</name>
    <dbReference type="NCBI Taxonomy" id="2828656"/>
    <lineage>
        <taxon>Bacteria</taxon>
        <taxon>Pseudomonadati</taxon>
        <taxon>Spirochaetota</taxon>
        <taxon>Spirochaetia</taxon>
        <taxon>Brevinematales</taxon>
        <taxon>Thermospiraceae</taxon>
        <taxon>Thermospira</taxon>
    </lineage>
</organism>
<keyword evidence="6" id="KW-0969">Cilium</keyword>
<dbReference type="RefSeq" id="WP_271434253.1">
    <property type="nucleotide sequence ID" value="NZ_CP073355.1"/>
</dbReference>
<dbReference type="InterPro" id="IPR010810">
    <property type="entry name" value="Flagellin_hook_IN_motif"/>
</dbReference>
<keyword evidence="6" id="KW-0966">Cell projection</keyword>
<evidence type="ECO:0000256" key="3">
    <source>
        <dbReference type="ARBA" id="ARBA00022764"/>
    </source>
</evidence>
<dbReference type="GO" id="GO:0009424">
    <property type="term" value="C:bacterial-type flagellum hook"/>
    <property type="evidence" value="ECO:0007669"/>
    <property type="project" value="InterPro"/>
</dbReference>
<dbReference type="Pfam" id="PF00669">
    <property type="entry name" value="Flagellin_N"/>
    <property type="match status" value="1"/>
</dbReference>
<reference evidence="6" key="1">
    <citation type="submission" date="2021-04" db="EMBL/GenBank/DDBJ databases">
        <authorList>
            <person name="Postec A."/>
        </authorList>
    </citation>
    <scope>NUCLEOTIDE SEQUENCE</scope>
    <source>
        <strain evidence="6">F1F22</strain>
    </source>
</reference>
<evidence type="ECO:0000259" key="5">
    <source>
        <dbReference type="Pfam" id="PF00669"/>
    </source>
</evidence>
<feature type="domain" description="Flagellin N-terminal" evidence="5">
    <location>
        <begin position="17"/>
        <end position="140"/>
    </location>
</feature>
<evidence type="ECO:0000313" key="7">
    <source>
        <dbReference type="Proteomes" id="UP001056539"/>
    </source>
</evidence>
<gene>
    <name evidence="6" type="ORF">KDW03_06350</name>
</gene>
<dbReference type="NCBIfam" id="NF005187">
    <property type="entry name" value="PRK06663.1"/>
    <property type="match status" value="1"/>
</dbReference>
<sequence length="416" mass="46525">MLGRVTQGYMKQDFDYHLHKRQTEMQGVERQLASGLRVNLPSDDPVASVNFMDYDSRIKEMSVYRSQISFAQSKLKTIDSSLDTVTQILQRLRELAVQAANGVYTREEREKIAVEVDQLTREILAQANSYYKGEALFGGTMVFDTPFKAQYRINEQTGIEFLEDVRYIGNSQAQLLEVERSIKITMSQPGNQIFWAQDMGIYSTISVSGYTAPKDSKIVIDGHEIQIRAGDNIETIANKINSAGLAVRATINTQAGSSFFAIETTSPHQLVMYDMEGGSVLQDLGLVDNGMYPPYNYSPAARVYTGSIFDVLIDFRKALLNDNIHQIGGTAIAGIDQSLENLLRYRANLGSVSSRLDIINERFLADEVYITEAKDNAIATDIPKAITQLKMLEFSHDVALNIGARILPKTLLDFLR</sequence>
<dbReference type="Pfam" id="PF07196">
    <property type="entry name" value="Flagellin_IN"/>
    <property type="match status" value="1"/>
</dbReference>
<keyword evidence="6" id="KW-0282">Flagellum</keyword>
<dbReference type="Gene3D" id="1.20.1330.10">
    <property type="entry name" value="f41 fragment of flagellin, N-terminal domain"/>
    <property type="match status" value="2"/>
</dbReference>
<keyword evidence="3" id="KW-0574">Periplasm</keyword>
<dbReference type="EMBL" id="CP073355">
    <property type="protein sequence ID" value="URA09126.1"/>
    <property type="molecule type" value="Genomic_DNA"/>
</dbReference>
<dbReference type="InterPro" id="IPR001492">
    <property type="entry name" value="Flagellin"/>
</dbReference>
<evidence type="ECO:0000256" key="2">
    <source>
        <dbReference type="ARBA" id="ARBA00004631"/>
    </source>
</evidence>
<dbReference type="KEGG" id="taqu:KDW03_06350"/>
<dbReference type="SUPFAM" id="SSF64518">
    <property type="entry name" value="Phase 1 flagellin"/>
    <property type="match status" value="1"/>
</dbReference>
<dbReference type="Proteomes" id="UP001056539">
    <property type="component" value="Chromosome"/>
</dbReference>
<keyword evidence="4" id="KW-0975">Bacterial flagellum</keyword>
<evidence type="ECO:0000256" key="4">
    <source>
        <dbReference type="ARBA" id="ARBA00023143"/>
    </source>
</evidence>
<dbReference type="InterPro" id="IPR013384">
    <property type="entry name" value="Flagell_FlgL"/>
</dbReference>
<reference evidence="6" key="2">
    <citation type="submission" date="2022-06" db="EMBL/GenBank/DDBJ databases">
        <title>Thermospira aquatica gen. nov., sp. nov.</title>
        <authorList>
            <person name="Ben Ali Gam Z."/>
            <person name="Labat M."/>
        </authorList>
    </citation>
    <scope>NUCLEOTIDE SEQUENCE</scope>
    <source>
        <strain evidence="6">F1F22</strain>
    </source>
</reference>
<dbReference type="GO" id="GO:0055040">
    <property type="term" value="C:periplasmic flagellum"/>
    <property type="evidence" value="ECO:0007669"/>
    <property type="project" value="UniProtKB-SubCell"/>
</dbReference>
<comment type="function">
    <text evidence="1">Component of the core of the flagella.</text>
</comment>
<dbReference type="PANTHER" id="PTHR42792:SF1">
    <property type="entry name" value="FLAGELLAR HOOK-ASSOCIATED PROTEIN 3"/>
    <property type="match status" value="1"/>
</dbReference>